<protein>
    <submittedName>
        <fullName evidence="1">Uncharacterized protein DUF3604</fullName>
    </submittedName>
</protein>
<gene>
    <name evidence="1" type="ORF">C8D93_102137</name>
</gene>
<keyword evidence="2" id="KW-1185">Reference proteome</keyword>
<accession>A0A318EHK2</accession>
<dbReference type="AlphaFoldDB" id="A0A318EHK2"/>
<evidence type="ECO:0000313" key="2">
    <source>
        <dbReference type="Proteomes" id="UP000248330"/>
    </source>
</evidence>
<dbReference type="SUPFAM" id="SSF89550">
    <property type="entry name" value="PHP domain-like"/>
    <property type="match status" value="1"/>
</dbReference>
<evidence type="ECO:0000313" key="1">
    <source>
        <dbReference type="EMBL" id="PXV70285.1"/>
    </source>
</evidence>
<dbReference type="Proteomes" id="UP000248330">
    <property type="component" value="Unassembled WGS sequence"/>
</dbReference>
<dbReference type="EMBL" id="QICN01000002">
    <property type="protein sequence ID" value="PXV70285.1"/>
    <property type="molecule type" value="Genomic_DNA"/>
</dbReference>
<proteinExistence type="predicted"/>
<reference evidence="1 2" key="1">
    <citation type="submission" date="2018-04" db="EMBL/GenBank/DDBJ databases">
        <title>Genomic Encyclopedia of Type Strains, Phase IV (KMG-IV): sequencing the most valuable type-strain genomes for metagenomic binning, comparative biology and taxonomic classification.</title>
        <authorList>
            <person name="Goeker M."/>
        </authorList>
    </citation>
    <scope>NUCLEOTIDE SEQUENCE [LARGE SCALE GENOMIC DNA]</scope>
    <source>
        <strain evidence="1 2">DSM 104150</strain>
    </source>
</reference>
<dbReference type="RefSeq" id="WP_170123896.1">
    <property type="nucleotide sequence ID" value="NZ_CAWNXA010000002.1"/>
</dbReference>
<name>A0A318EHK2_9GAMM</name>
<dbReference type="InterPro" id="IPR016195">
    <property type="entry name" value="Pol/histidinol_Pase-like"/>
</dbReference>
<dbReference type="InterPro" id="IPR022028">
    <property type="entry name" value="DUF3604"/>
</dbReference>
<dbReference type="Pfam" id="PF12228">
    <property type="entry name" value="DUF3604"/>
    <property type="match status" value="1"/>
</dbReference>
<comment type="caution">
    <text evidence="1">The sequence shown here is derived from an EMBL/GenBank/DDBJ whole genome shotgun (WGS) entry which is preliminary data.</text>
</comment>
<organism evidence="1 2">
    <name type="scientific">Sinimarinibacterium flocculans</name>
    <dbReference type="NCBI Taxonomy" id="985250"/>
    <lineage>
        <taxon>Bacteria</taxon>
        <taxon>Pseudomonadati</taxon>
        <taxon>Pseudomonadota</taxon>
        <taxon>Gammaproteobacteria</taxon>
        <taxon>Nevskiales</taxon>
        <taxon>Nevskiaceae</taxon>
        <taxon>Sinimarinibacterium</taxon>
    </lineage>
</organism>
<sequence length="753" mass="83558">MKALSKMVVVLAVLAAAVVALVWWDRQVEPEGAGTVAATRVDAQSLRERQQPHADAREGDGQVLYGDLHVHTTFSMDAFVWALPLMHGPGARPPADACDYARFCSSLDFYAHTDHSESLTPRHWSMIKDTVRACNDAAGPADNPDVVAFLGWEWTQMGNTPETHYGHKNVILYETAEDRVPRRPIIAGGIAYNAMRVNSLPFTDRFVGPYLTDFENRDRQFLQDDKRMELASIPTCAQDVNSRDLPADCIEFATEPADLFRKLDEWGGNALVIPHGTTWGYYTPPGSSWKKQLTRKQHDPRRQKLIEIFSGHGNAEEYRDWRAVAYDADGGLVCPEASDDYLPCCKRAGQIIRSRCDDPDSADCAARVAEVESNYLRAGRAGHLVVADVQPEDWLNCGQCTDCFMPPLNHRPASSVQAIMAYNNPDEVDDDGGALRFRFGFIGSSDNHAAEAGTGFKQVNRHTSTEARGAANELVQKRFVDAAKPTGDPARPRSFELGNTPYNFLQIAETERQASFFYTGGLVAVHAPTRTRDAIWDALQRKEVFGTSGPRMQLWFDLVGADGTRHPMGSELQGSDVPRFRVRALGAFEQKPGCPAWTVDAIGDQRVEQLCGGECYNPGDARTPVERIEIVRIRRQQDLDEALEPLIEDPWKVLQCADEGDGCAVEFDDPEYPQIGREVLYYARAIQRAEPTINGAQLRCEFDEQGRCIAVNPCHGDSARTPLDERCLAEVQHRAWSSPIFIRPPAADAAPPG</sequence>
<dbReference type="Gene3D" id="3.20.20.140">
    <property type="entry name" value="Metal-dependent hydrolases"/>
    <property type="match status" value="1"/>
</dbReference>